<organism evidence="5">
    <name type="scientific">Brugia pahangi</name>
    <name type="common">Filarial nematode worm</name>
    <dbReference type="NCBI Taxonomy" id="6280"/>
    <lineage>
        <taxon>Eukaryota</taxon>
        <taxon>Metazoa</taxon>
        <taxon>Ecdysozoa</taxon>
        <taxon>Nematoda</taxon>
        <taxon>Chromadorea</taxon>
        <taxon>Rhabditida</taxon>
        <taxon>Spirurina</taxon>
        <taxon>Spiruromorpha</taxon>
        <taxon>Filarioidea</taxon>
        <taxon>Onchocercidae</taxon>
        <taxon>Brugia</taxon>
    </lineage>
</organism>
<protein>
    <submittedName>
        <fullName evidence="5">RRM domain-containing protein</fullName>
    </submittedName>
</protein>
<evidence type="ECO:0000313" key="3">
    <source>
        <dbReference type="EMBL" id="VDN82116.1"/>
    </source>
</evidence>
<dbReference type="EMBL" id="UZAD01000055">
    <property type="protein sequence ID" value="VDN82116.1"/>
    <property type="molecule type" value="Genomic_DNA"/>
</dbReference>
<dbReference type="STRING" id="6280.A0A0N4SYV3"/>
<dbReference type="InterPro" id="IPR054708">
    <property type="entry name" value="MTPAP-like_central"/>
</dbReference>
<sequence>MKTECAADGPIKTDDLHHLREGDIFVDSESGQKFRVRKTALPQQSIGGPHGVGDPNDRSLRRLEADVLIPNRMNEQVQKVECRESLEVFFELYAVRTCNVLDRLLNWEFNDPWFRQKITDEYIKERAEFRRTGKNVMQRRWEDYCEYKKKRGHSFIKSTNDISKMSGVQWCDLCKVHLSSEALLHMHNNGKRHHRKVVERDALQALAARSVFISGLNPEIVITEDEISEALSCFGKVEKIHLDIRRGKYVIVEFDQEFSAHKAVFEDKIHIGHQVVPIRARKINFDQCKTKSKIYAIDTNKLINEINGLATFAGQVDNLLELYCLSDVEIAERIKCTHTLTVALSDYFSSDVHVRIFGSSSTSLGTKGSDIDASLFFNISLTKAHCAGDLVRNKYTLMTCDVTALRGRKICAEEYSRLTEADRVRLLNKIMNDIRKRGTAPVSDQYPILDARCPLVRLTVNRKHIVDLSVDNYLGCAKSSWLKSVAHCDSSQLIRKFLVSFRFWVHTNELLKTDEKQHSHFNAYILNLLCVTYLQLCNYIPPLQRAEKEVIVNGWRIDFIVVDVDLSCLTLDKLFKLKLKDTILCPYVGNAVSFDQFQQLYPDSSIQDAFKLAHLNIQAKTSLNLHENFADPLEWSHNVSILVSEKCIGAMRRKMMFALSRMKIVPDSFLAMLQEACSTDAGTKSSLECVLKINVDDYQANQCMDAVNYIFVNILAFSPAVEPFEKRPRLDSTLNELSRIYLVKQRTWEGRRQKRRQIMRENPIVSNDSLALEEAVTQQISQISEETSLFFKTYVKQKAAEYFLKFVLISGSPVEFNSLIHFLQYFIPAHLSRLLSSFDVPME</sequence>
<dbReference type="PANTHER" id="PTHR12271">
    <property type="entry name" value="POLY A POLYMERASE CID PAP -RELATED"/>
    <property type="match status" value="1"/>
</dbReference>
<dbReference type="Pfam" id="PF12874">
    <property type="entry name" value="zf-met"/>
    <property type="match status" value="1"/>
</dbReference>
<dbReference type="InterPro" id="IPR043519">
    <property type="entry name" value="NT_sf"/>
</dbReference>
<dbReference type="Pfam" id="PF22600">
    <property type="entry name" value="MTPAP-like_central"/>
    <property type="match status" value="1"/>
</dbReference>
<dbReference type="InterPro" id="IPR000504">
    <property type="entry name" value="RRM_dom"/>
</dbReference>
<keyword evidence="4" id="KW-1185">Reference proteome</keyword>
<evidence type="ECO:0000313" key="5">
    <source>
        <dbReference type="WBParaSite" id="BPAG_0000092901-mRNA-1"/>
    </source>
</evidence>
<feature type="domain" description="RRM" evidence="2">
    <location>
        <begin position="209"/>
        <end position="290"/>
    </location>
</feature>
<dbReference type="SMART" id="SM00360">
    <property type="entry name" value="RRM"/>
    <property type="match status" value="1"/>
</dbReference>
<dbReference type="GO" id="GO:0003723">
    <property type="term" value="F:RNA binding"/>
    <property type="evidence" value="ECO:0007669"/>
    <property type="project" value="UniProtKB-UniRule"/>
</dbReference>
<dbReference type="GO" id="GO:1990817">
    <property type="term" value="F:poly(A) RNA polymerase activity"/>
    <property type="evidence" value="ECO:0007669"/>
    <property type="project" value="TreeGrafter"/>
</dbReference>
<dbReference type="PANTHER" id="PTHR12271:SF127">
    <property type="entry name" value="SPECKLE TARGETED PIP5K1A-REGULATED POLY(A) POLYMERASE"/>
    <property type="match status" value="1"/>
</dbReference>
<accession>A0A0N4SYV3</accession>
<name>A0A0N4SYV3_BRUPA</name>
<evidence type="ECO:0000259" key="2">
    <source>
        <dbReference type="PROSITE" id="PS50102"/>
    </source>
</evidence>
<evidence type="ECO:0000256" key="1">
    <source>
        <dbReference type="PROSITE-ProRule" id="PRU00176"/>
    </source>
</evidence>
<evidence type="ECO:0000313" key="4">
    <source>
        <dbReference type="Proteomes" id="UP000278627"/>
    </source>
</evidence>
<keyword evidence="1" id="KW-0694">RNA-binding</keyword>
<dbReference type="Gene3D" id="3.30.160.60">
    <property type="entry name" value="Classic Zinc Finger"/>
    <property type="match status" value="1"/>
</dbReference>
<dbReference type="InterPro" id="IPR012677">
    <property type="entry name" value="Nucleotide-bd_a/b_plait_sf"/>
</dbReference>
<reference evidence="5" key="1">
    <citation type="submission" date="2017-02" db="UniProtKB">
        <authorList>
            <consortium name="WormBaseParasite"/>
        </authorList>
    </citation>
    <scope>IDENTIFICATION</scope>
</reference>
<dbReference type="AlphaFoldDB" id="A0A0N4SYV3"/>
<gene>
    <name evidence="3" type="ORF">BPAG_LOCUS930</name>
</gene>
<proteinExistence type="predicted"/>
<dbReference type="SUPFAM" id="SSF81301">
    <property type="entry name" value="Nucleotidyltransferase"/>
    <property type="match status" value="1"/>
</dbReference>
<dbReference type="Proteomes" id="UP000278627">
    <property type="component" value="Unassembled WGS sequence"/>
</dbReference>
<dbReference type="InterPro" id="IPR036236">
    <property type="entry name" value="Znf_C2H2_sf"/>
</dbReference>
<dbReference type="WBParaSite" id="BPAG_0000092901-mRNA-1">
    <property type="protein sequence ID" value="BPAG_0000092901-mRNA-1"/>
    <property type="gene ID" value="BPAG_0000092901"/>
</dbReference>
<reference evidence="3 4" key="2">
    <citation type="submission" date="2018-11" db="EMBL/GenBank/DDBJ databases">
        <authorList>
            <consortium name="Pathogen Informatics"/>
        </authorList>
    </citation>
    <scope>NUCLEOTIDE SEQUENCE [LARGE SCALE GENOMIC DNA]</scope>
</reference>
<dbReference type="GO" id="GO:0031123">
    <property type="term" value="P:RNA 3'-end processing"/>
    <property type="evidence" value="ECO:0007669"/>
    <property type="project" value="TreeGrafter"/>
</dbReference>
<dbReference type="Gene3D" id="1.10.1410.10">
    <property type="match status" value="1"/>
</dbReference>
<dbReference type="SUPFAM" id="SSF57667">
    <property type="entry name" value="beta-beta-alpha zinc fingers"/>
    <property type="match status" value="1"/>
</dbReference>
<dbReference type="PROSITE" id="PS50102">
    <property type="entry name" value="RRM"/>
    <property type="match status" value="1"/>
</dbReference>
<dbReference type="Gene3D" id="3.30.70.330">
    <property type="match status" value="1"/>
</dbReference>
<dbReference type="SUPFAM" id="SSF54928">
    <property type="entry name" value="RNA-binding domain, RBD"/>
    <property type="match status" value="1"/>
</dbReference>
<dbReference type="InterPro" id="IPR013087">
    <property type="entry name" value="Znf_C2H2_type"/>
</dbReference>
<dbReference type="InterPro" id="IPR035979">
    <property type="entry name" value="RBD_domain_sf"/>
</dbReference>
<dbReference type="Gene3D" id="3.30.460.10">
    <property type="entry name" value="Beta Polymerase, domain 2"/>
    <property type="match status" value="1"/>
</dbReference>